<organism evidence="2 3">
    <name type="scientific">Streptomyces sannanensis</name>
    <dbReference type="NCBI Taxonomy" id="285536"/>
    <lineage>
        <taxon>Bacteria</taxon>
        <taxon>Bacillati</taxon>
        <taxon>Actinomycetota</taxon>
        <taxon>Actinomycetes</taxon>
        <taxon>Kitasatosporales</taxon>
        <taxon>Streptomycetaceae</taxon>
        <taxon>Streptomyces</taxon>
    </lineage>
</organism>
<feature type="compositionally biased region" description="Polar residues" evidence="1">
    <location>
        <begin position="74"/>
        <end position="88"/>
    </location>
</feature>
<feature type="region of interest" description="Disordered" evidence="1">
    <location>
        <begin position="69"/>
        <end position="97"/>
    </location>
</feature>
<accession>A0ABP6SEZ6</accession>
<gene>
    <name evidence="2" type="ORF">GCM10020367_42090</name>
</gene>
<evidence type="ECO:0000256" key="1">
    <source>
        <dbReference type="SAM" id="MobiDB-lite"/>
    </source>
</evidence>
<evidence type="ECO:0000313" key="3">
    <source>
        <dbReference type="Proteomes" id="UP001499990"/>
    </source>
</evidence>
<evidence type="ECO:0000313" key="2">
    <source>
        <dbReference type="EMBL" id="GAA3375205.1"/>
    </source>
</evidence>
<keyword evidence="3" id="KW-1185">Reference proteome</keyword>
<feature type="region of interest" description="Disordered" evidence="1">
    <location>
        <begin position="1"/>
        <end position="21"/>
    </location>
</feature>
<sequence>MAYSFAEGPSVRRGAARNTGVDTAQSAVTAFATDTGEAMRGALPSCEMPWAVSGLGSLEAQGALVMRGRAGGTARSTSIHRSPTSSGRSPVGDVLSPEPEVPPGYFWEVSDGVLPRPVAEPISRLKAKPLLCPFVKPSMLTPWEKFLLWSMPGCVRHWASPTRAPR</sequence>
<dbReference type="Proteomes" id="UP001499990">
    <property type="component" value="Unassembled WGS sequence"/>
</dbReference>
<reference evidence="3" key="1">
    <citation type="journal article" date="2019" name="Int. J. Syst. Evol. Microbiol.">
        <title>The Global Catalogue of Microorganisms (GCM) 10K type strain sequencing project: providing services to taxonomists for standard genome sequencing and annotation.</title>
        <authorList>
            <consortium name="The Broad Institute Genomics Platform"/>
            <consortium name="The Broad Institute Genome Sequencing Center for Infectious Disease"/>
            <person name="Wu L."/>
            <person name="Ma J."/>
        </authorList>
    </citation>
    <scope>NUCLEOTIDE SEQUENCE [LARGE SCALE GENOMIC DNA]</scope>
    <source>
        <strain evidence="3">JCM 9651</strain>
    </source>
</reference>
<protein>
    <submittedName>
        <fullName evidence="2">Uncharacterized protein</fullName>
    </submittedName>
</protein>
<dbReference type="EMBL" id="BAAAYL010000001">
    <property type="protein sequence ID" value="GAA3375205.1"/>
    <property type="molecule type" value="Genomic_DNA"/>
</dbReference>
<proteinExistence type="predicted"/>
<comment type="caution">
    <text evidence="2">The sequence shown here is derived from an EMBL/GenBank/DDBJ whole genome shotgun (WGS) entry which is preliminary data.</text>
</comment>
<name>A0ABP6SEZ6_9ACTN</name>